<evidence type="ECO:0000313" key="2">
    <source>
        <dbReference type="EMBL" id="KAG7362757.1"/>
    </source>
</evidence>
<keyword evidence="3" id="KW-1185">Reference proteome</keyword>
<reference evidence="2" key="2">
    <citation type="submission" date="2021-04" db="EMBL/GenBank/DDBJ databases">
        <authorList>
            <person name="Podell S."/>
        </authorList>
    </citation>
    <scope>NUCLEOTIDE SEQUENCE</scope>
    <source>
        <strain evidence="2">Hildebrandi</strain>
    </source>
</reference>
<dbReference type="AlphaFoldDB" id="A0A9K3PWV4"/>
<proteinExistence type="predicted"/>
<feature type="region of interest" description="Disordered" evidence="1">
    <location>
        <begin position="152"/>
        <end position="194"/>
    </location>
</feature>
<accession>A0A9K3PWV4</accession>
<feature type="compositionally biased region" description="Basic and acidic residues" evidence="1">
    <location>
        <begin position="184"/>
        <end position="194"/>
    </location>
</feature>
<dbReference type="EMBL" id="JAGRRH010000010">
    <property type="protein sequence ID" value="KAG7362757.1"/>
    <property type="molecule type" value="Genomic_DNA"/>
</dbReference>
<protein>
    <submittedName>
        <fullName evidence="2">Uncharacterized protein</fullName>
    </submittedName>
</protein>
<evidence type="ECO:0000256" key="1">
    <source>
        <dbReference type="SAM" id="MobiDB-lite"/>
    </source>
</evidence>
<reference evidence="2" key="1">
    <citation type="journal article" date="2021" name="Sci. Rep.">
        <title>Diploid genomic architecture of Nitzschia inconspicua, an elite biomass production diatom.</title>
        <authorList>
            <person name="Oliver A."/>
            <person name="Podell S."/>
            <person name="Pinowska A."/>
            <person name="Traller J.C."/>
            <person name="Smith S.R."/>
            <person name="McClure R."/>
            <person name="Beliaev A."/>
            <person name="Bohutskyi P."/>
            <person name="Hill E.A."/>
            <person name="Rabines A."/>
            <person name="Zheng H."/>
            <person name="Allen L.Z."/>
            <person name="Kuo A."/>
            <person name="Grigoriev I.V."/>
            <person name="Allen A.E."/>
            <person name="Hazlebeck D."/>
            <person name="Allen E.E."/>
        </authorList>
    </citation>
    <scope>NUCLEOTIDE SEQUENCE</scope>
    <source>
        <strain evidence="2">Hildebrandi</strain>
    </source>
</reference>
<comment type="caution">
    <text evidence="2">The sequence shown here is derived from an EMBL/GenBank/DDBJ whole genome shotgun (WGS) entry which is preliminary data.</text>
</comment>
<name>A0A9K3PWV4_9STRA</name>
<feature type="region of interest" description="Disordered" evidence="1">
    <location>
        <begin position="206"/>
        <end position="228"/>
    </location>
</feature>
<gene>
    <name evidence="2" type="ORF">IV203_026117</name>
</gene>
<organism evidence="2 3">
    <name type="scientific">Nitzschia inconspicua</name>
    <dbReference type="NCBI Taxonomy" id="303405"/>
    <lineage>
        <taxon>Eukaryota</taxon>
        <taxon>Sar</taxon>
        <taxon>Stramenopiles</taxon>
        <taxon>Ochrophyta</taxon>
        <taxon>Bacillariophyta</taxon>
        <taxon>Bacillariophyceae</taxon>
        <taxon>Bacillariophycidae</taxon>
        <taxon>Bacillariales</taxon>
        <taxon>Bacillariaceae</taxon>
        <taxon>Nitzschia</taxon>
    </lineage>
</organism>
<sequence>MPAPHLVLSRPVIEDSPDSSTPVGAIQLVDYTSTSFEVPGIKLATESDAGTGMESCLPDGLSRAQDPILEYEDNCFEEKFSSLGVVFKTAEVAINEYQESKFGKKIANMVPTTGSDSKSDSEEEIIIIGTNKEEEVKQDEEEDATRSMIQIPEQQQQQEQQEEEQQPKVDETSMNTVTFFGTCPDHHTTDKDDPYEMKEQAGMQSWGIFSGSPLPPKITSWKSHQCNG</sequence>
<evidence type="ECO:0000313" key="3">
    <source>
        <dbReference type="Proteomes" id="UP000693970"/>
    </source>
</evidence>
<dbReference type="Proteomes" id="UP000693970">
    <property type="component" value="Unassembled WGS sequence"/>
</dbReference>